<dbReference type="GO" id="GO:0005524">
    <property type="term" value="F:ATP binding"/>
    <property type="evidence" value="ECO:0007669"/>
    <property type="project" value="UniProtKB-UniRule"/>
</dbReference>
<dbReference type="AlphaFoldDB" id="F4KSU8"/>
<reference key="2">
    <citation type="submission" date="2011-04" db="EMBL/GenBank/DDBJ databases">
        <title>Complete sequence of chromosome of Haliscomenobacter hydrossis DSM 1100.</title>
        <authorList>
            <consortium name="US DOE Joint Genome Institute (JGI-PGF)"/>
            <person name="Lucas S."/>
            <person name="Han J."/>
            <person name="Lapidus A."/>
            <person name="Bruce D."/>
            <person name="Goodwin L."/>
            <person name="Pitluck S."/>
            <person name="Peters L."/>
            <person name="Kyrpides N."/>
            <person name="Mavromatis K."/>
            <person name="Ivanova N."/>
            <person name="Ovchinnikova G."/>
            <person name="Pagani I."/>
            <person name="Daligault H."/>
            <person name="Detter J.C."/>
            <person name="Han C."/>
            <person name="Land M."/>
            <person name="Hauser L."/>
            <person name="Markowitz V."/>
            <person name="Cheng J.-F."/>
            <person name="Hugenholtz P."/>
            <person name="Woyke T."/>
            <person name="Wu D."/>
            <person name="Verbarg S."/>
            <person name="Frueling A."/>
            <person name="Brambilla E."/>
            <person name="Klenk H.-P."/>
            <person name="Eisen J.A."/>
        </authorList>
    </citation>
    <scope>NUCLEOTIDE SEQUENCE</scope>
    <source>
        <strain>DSM 1100</strain>
    </source>
</reference>
<dbReference type="eggNOG" id="COG0769">
    <property type="taxonomic scope" value="Bacteria"/>
</dbReference>
<dbReference type="InterPro" id="IPR005761">
    <property type="entry name" value="UDP-N-AcMur-Glu-dNH2Pim_ligase"/>
</dbReference>
<feature type="short sequence motif" description="Meso-diaminopimelate recognition motif" evidence="7">
    <location>
        <begin position="409"/>
        <end position="412"/>
    </location>
</feature>
<comment type="caution">
    <text evidence="7">Lacks conserved residue(s) required for the propagation of feature annotation.</text>
</comment>
<dbReference type="PANTHER" id="PTHR23135:SF4">
    <property type="entry name" value="UDP-N-ACETYLMURAMOYL-L-ALANYL-D-GLUTAMATE--2,6-DIAMINOPIMELATE LIGASE MURE HOMOLOG, CHLOROPLASTIC"/>
    <property type="match status" value="1"/>
</dbReference>
<dbReference type="GO" id="GO:0005737">
    <property type="term" value="C:cytoplasm"/>
    <property type="evidence" value="ECO:0007669"/>
    <property type="project" value="UniProtKB-SubCell"/>
</dbReference>
<evidence type="ECO:0000313" key="12">
    <source>
        <dbReference type="EMBL" id="AEE49055.1"/>
    </source>
</evidence>
<feature type="binding site" evidence="7">
    <location>
        <position position="462"/>
    </location>
    <ligand>
        <name>meso-2,6-diaminopimelate</name>
        <dbReference type="ChEBI" id="CHEBI:57791"/>
    </ligand>
</feature>
<evidence type="ECO:0000259" key="10">
    <source>
        <dbReference type="Pfam" id="PF02875"/>
    </source>
</evidence>
<dbReference type="EC" id="6.3.2.13" evidence="7"/>
<dbReference type="Gene3D" id="3.90.190.20">
    <property type="entry name" value="Mur ligase, C-terminal domain"/>
    <property type="match status" value="1"/>
</dbReference>
<dbReference type="InterPro" id="IPR035911">
    <property type="entry name" value="MurE/MurF_N"/>
</dbReference>
<feature type="binding site" evidence="7">
    <location>
        <begin position="117"/>
        <end position="123"/>
    </location>
    <ligand>
        <name>ATP</name>
        <dbReference type="ChEBI" id="CHEBI:30616"/>
    </ligand>
</feature>
<comment type="function">
    <text evidence="7">Catalyzes the addition of meso-diaminopimelic acid to the nucleotide precursor UDP-N-acetylmuramoyl-L-alanyl-D-glutamate (UMAG) in the biosynthesis of bacterial cell-wall peptidoglycan.</text>
</comment>
<feature type="binding site" evidence="7">
    <location>
        <position position="466"/>
    </location>
    <ligand>
        <name>meso-2,6-diaminopimelate</name>
        <dbReference type="ChEBI" id="CHEBI:57791"/>
    </ligand>
</feature>
<feature type="binding site" evidence="7">
    <location>
        <position position="36"/>
    </location>
    <ligand>
        <name>UDP-N-acetyl-alpha-D-muramoyl-L-alanyl-D-glutamate</name>
        <dbReference type="ChEBI" id="CHEBI:83900"/>
    </ligand>
</feature>
<dbReference type="HOGENOM" id="CLU_022291_4_1_10"/>
<keyword evidence="7 12" id="KW-0436">Ligase</keyword>
<dbReference type="KEGG" id="hhy:Halhy_1157"/>
<dbReference type="SUPFAM" id="SSF63418">
    <property type="entry name" value="MurE/MurF N-terminal domain"/>
    <property type="match status" value="1"/>
</dbReference>
<feature type="binding site" evidence="7">
    <location>
        <position position="385"/>
    </location>
    <ligand>
        <name>meso-2,6-diaminopimelate</name>
        <dbReference type="ChEBI" id="CHEBI:57791"/>
    </ligand>
</feature>
<dbReference type="GO" id="GO:0009252">
    <property type="term" value="P:peptidoglycan biosynthetic process"/>
    <property type="evidence" value="ECO:0007669"/>
    <property type="project" value="UniProtKB-UniRule"/>
</dbReference>
<evidence type="ECO:0000313" key="13">
    <source>
        <dbReference type="Proteomes" id="UP000008461"/>
    </source>
</evidence>
<evidence type="ECO:0000256" key="8">
    <source>
        <dbReference type="RuleBase" id="RU004135"/>
    </source>
</evidence>
<organism evidence="12 13">
    <name type="scientific">Haliscomenobacter hydrossis (strain ATCC 27775 / DSM 1100 / LMG 10767 / O)</name>
    <dbReference type="NCBI Taxonomy" id="760192"/>
    <lineage>
        <taxon>Bacteria</taxon>
        <taxon>Pseudomonadati</taxon>
        <taxon>Bacteroidota</taxon>
        <taxon>Saprospiria</taxon>
        <taxon>Saprospirales</taxon>
        <taxon>Haliscomenobacteraceae</taxon>
        <taxon>Haliscomenobacter</taxon>
    </lineage>
</organism>
<keyword evidence="4 7" id="KW-0573">Peptidoglycan synthesis</keyword>
<evidence type="ECO:0000259" key="9">
    <source>
        <dbReference type="Pfam" id="PF01225"/>
    </source>
</evidence>
<keyword evidence="3 7" id="KW-0133">Cell shape</keyword>
<dbReference type="Gene3D" id="3.40.1190.10">
    <property type="entry name" value="Mur-like, catalytic domain"/>
    <property type="match status" value="1"/>
</dbReference>
<proteinExistence type="inferred from homology"/>
<dbReference type="EMBL" id="CP002691">
    <property type="protein sequence ID" value="AEE49055.1"/>
    <property type="molecule type" value="Genomic_DNA"/>
</dbReference>
<feature type="binding site" evidence="7">
    <location>
        <position position="186"/>
    </location>
    <ligand>
        <name>UDP-N-acetyl-alpha-D-muramoyl-L-alanyl-D-glutamate</name>
        <dbReference type="ChEBI" id="CHEBI:83900"/>
    </ligand>
</feature>
<dbReference type="GO" id="GO:0051301">
    <property type="term" value="P:cell division"/>
    <property type="evidence" value="ECO:0007669"/>
    <property type="project" value="UniProtKB-KW"/>
</dbReference>
<dbReference type="Proteomes" id="UP000008461">
    <property type="component" value="Chromosome"/>
</dbReference>
<evidence type="ECO:0000256" key="3">
    <source>
        <dbReference type="ARBA" id="ARBA00022960"/>
    </source>
</evidence>
<dbReference type="InterPro" id="IPR013221">
    <property type="entry name" value="Mur_ligase_cen"/>
</dbReference>
<evidence type="ECO:0000259" key="11">
    <source>
        <dbReference type="Pfam" id="PF08245"/>
    </source>
</evidence>
<dbReference type="NCBIfam" id="TIGR01085">
    <property type="entry name" value="murE"/>
    <property type="match status" value="1"/>
</dbReference>
<reference evidence="12 13" key="1">
    <citation type="journal article" date="2011" name="Stand. Genomic Sci.">
        <title>Complete genome sequence of Haliscomenobacter hydrossis type strain (O).</title>
        <authorList>
            <consortium name="US DOE Joint Genome Institute (JGI-PGF)"/>
            <person name="Daligault H."/>
            <person name="Lapidus A."/>
            <person name="Zeytun A."/>
            <person name="Nolan M."/>
            <person name="Lucas S."/>
            <person name="Del Rio T.G."/>
            <person name="Tice H."/>
            <person name="Cheng J.F."/>
            <person name="Tapia R."/>
            <person name="Han C."/>
            <person name="Goodwin L."/>
            <person name="Pitluck S."/>
            <person name="Liolios K."/>
            <person name="Pagani I."/>
            <person name="Ivanova N."/>
            <person name="Huntemann M."/>
            <person name="Mavromatis K."/>
            <person name="Mikhailova N."/>
            <person name="Pati A."/>
            <person name="Chen A."/>
            <person name="Palaniappan K."/>
            <person name="Land M."/>
            <person name="Hauser L."/>
            <person name="Brambilla E.M."/>
            <person name="Rohde M."/>
            <person name="Verbarg S."/>
            <person name="Goker M."/>
            <person name="Bristow J."/>
            <person name="Eisen J.A."/>
            <person name="Markowitz V."/>
            <person name="Hugenholtz P."/>
            <person name="Kyrpides N.C."/>
            <person name="Klenk H.P."/>
            <person name="Woyke T."/>
        </authorList>
    </citation>
    <scope>NUCLEOTIDE SEQUENCE [LARGE SCALE GENOMIC DNA]</scope>
    <source>
        <strain evidence="13">ATCC 27775 / DSM 1100 / LMG 10767 / O</strain>
    </source>
</reference>
<name>F4KSU8_HALH1</name>
<protein>
    <recommendedName>
        <fullName evidence="7">UDP-N-acetylmuramoyl-L-alanyl-D-glutamate--2,6-diaminopimelate ligase</fullName>
        <ecNumber evidence="7">6.3.2.13</ecNumber>
    </recommendedName>
    <alternativeName>
        <fullName evidence="7">Meso-A2pm-adding enzyme</fullName>
    </alternativeName>
    <alternativeName>
        <fullName evidence="7">Meso-diaminopimelate-adding enzyme</fullName>
    </alternativeName>
    <alternativeName>
        <fullName evidence="7">UDP-MurNAc-L-Ala-D-Glu:meso-diaminopimelate ligase</fullName>
    </alternativeName>
    <alternativeName>
        <fullName evidence="7">UDP-MurNAc-tripeptide synthetase</fullName>
    </alternativeName>
    <alternativeName>
        <fullName evidence="7">UDP-N-acetylmuramyl-tripeptide synthetase</fullName>
    </alternativeName>
</protein>
<dbReference type="GO" id="GO:0008360">
    <property type="term" value="P:regulation of cell shape"/>
    <property type="evidence" value="ECO:0007669"/>
    <property type="project" value="UniProtKB-KW"/>
</dbReference>
<dbReference type="Gene3D" id="3.40.1390.10">
    <property type="entry name" value="MurE/MurF, N-terminal domain"/>
    <property type="match status" value="1"/>
</dbReference>
<dbReference type="SUPFAM" id="SSF53244">
    <property type="entry name" value="MurD-like peptide ligases, peptide-binding domain"/>
    <property type="match status" value="1"/>
</dbReference>
<dbReference type="GO" id="GO:0071555">
    <property type="term" value="P:cell wall organization"/>
    <property type="evidence" value="ECO:0007669"/>
    <property type="project" value="UniProtKB-KW"/>
</dbReference>
<feature type="domain" description="Mur ligase N-terminal catalytic" evidence="9">
    <location>
        <begin position="30"/>
        <end position="103"/>
    </location>
</feature>
<evidence type="ECO:0000256" key="7">
    <source>
        <dbReference type="HAMAP-Rule" id="MF_00208"/>
    </source>
</evidence>
<dbReference type="InterPro" id="IPR036565">
    <property type="entry name" value="Mur-like_cat_sf"/>
</dbReference>
<evidence type="ECO:0000256" key="6">
    <source>
        <dbReference type="ARBA" id="ARBA00023316"/>
    </source>
</evidence>
<dbReference type="STRING" id="760192.Halhy_1157"/>
<dbReference type="HAMAP" id="MF_00208">
    <property type="entry name" value="MurE"/>
    <property type="match status" value="1"/>
</dbReference>
<keyword evidence="7" id="KW-0460">Magnesium</keyword>
<comment type="cofactor">
    <cofactor evidence="7">
        <name>Mg(2+)</name>
        <dbReference type="ChEBI" id="CHEBI:18420"/>
    </cofactor>
</comment>
<feature type="binding site" evidence="7">
    <location>
        <position position="194"/>
    </location>
    <ligand>
        <name>UDP-N-acetyl-alpha-D-muramoyl-L-alanyl-D-glutamate</name>
        <dbReference type="ChEBI" id="CHEBI:83900"/>
    </ligand>
</feature>
<keyword evidence="7" id="KW-0963">Cytoplasm</keyword>
<evidence type="ECO:0000256" key="1">
    <source>
        <dbReference type="ARBA" id="ARBA00005898"/>
    </source>
</evidence>
<keyword evidence="6 7" id="KW-0961">Cell wall biogenesis/degradation</keyword>
<dbReference type="Pfam" id="PF02875">
    <property type="entry name" value="Mur_ligase_C"/>
    <property type="match status" value="1"/>
</dbReference>
<dbReference type="UniPathway" id="UPA00219"/>
<evidence type="ECO:0000256" key="5">
    <source>
        <dbReference type="ARBA" id="ARBA00023306"/>
    </source>
</evidence>
<keyword evidence="5 7" id="KW-0131">Cell cycle</keyword>
<keyword evidence="13" id="KW-1185">Reference proteome</keyword>
<comment type="PTM">
    <text evidence="7">Carboxylation is probably crucial for Mg(2+) binding and, consequently, for the gamma-phosphate positioning of ATP.</text>
</comment>
<feature type="binding site" evidence="7">
    <location>
        <position position="192"/>
    </location>
    <ligand>
        <name>UDP-N-acetyl-alpha-D-muramoyl-L-alanyl-D-glutamate</name>
        <dbReference type="ChEBI" id="CHEBI:83900"/>
    </ligand>
</feature>
<dbReference type="InterPro" id="IPR000713">
    <property type="entry name" value="Mur_ligase_N"/>
</dbReference>
<dbReference type="RefSeq" id="WP_013763610.1">
    <property type="nucleotide sequence ID" value="NC_015510.1"/>
</dbReference>
<sequence length="490" mass="53955">MMEQTSKTLTSLLRGLKPLQVLGSTDIAINEVIFDSRKAGPNKVFVAVKGVQVDGHQFIPQTLQAGISALVVETIPENVPDQVTIVQVANSAQALGFLASAFYEHPSHQLTLVGVTGTNGKTTTVTLLYDLFSGLGYKCGLLSTVENRIASQVIASTHTTPDAVAINALLAQMVEAGCEYAFMEVSSHAVDQGRIAGLDFKGAIFTNITHDHLDYHLTFDNYIRAKKSFFDQLSKRAFALVNIDDKRGMVMTQNTAASVNRYSLRQMAEFRARIIENSLTGLHLDIDNQDFYGRLIGEFNAYNLLAVYATAVLLEQDKVETLTQLSRLKAAEGRFDYVMDQKRQVTAIVDYAHTPDALEKVLETIQALRKADAKVLTVVGCGGDRDRTKRPTMAKVACQYSDQVILTSDNPRSEEPEAIIREMEAGVPAGSRRQVLSITDRKEAIRTACRLAQSGDVVLVAGKGHEKYQEIKGVKHPFDDKEILKEEFSH</sequence>
<dbReference type="SUPFAM" id="SSF53623">
    <property type="entry name" value="MurD-like peptide ligases, catalytic domain"/>
    <property type="match status" value="1"/>
</dbReference>
<dbReference type="Pfam" id="PF08245">
    <property type="entry name" value="Mur_ligase_M"/>
    <property type="match status" value="1"/>
</dbReference>
<dbReference type="InterPro" id="IPR036615">
    <property type="entry name" value="Mur_ligase_C_dom_sf"/>
</dbReference>
<evidence type="ECO:0000256" key="2">
    <source>
        <dbReference type="ARBA" id="ARBA00022618"/>
    </source>
</evidence>
<dbReference type="GO" id="GO:0008765">
    <property type="term" value="F:UDP-N-acetylmuramoylalanyl-D-glutamate-2,6-diaminopimelate ligase activity"/>
    <property type="evidence" value="ECO:0007669"/>
    <property type="project" value="UniProtKB-UniRule"/>
</dbReference>
<accession>F4KSU8</accession>
<evidence type="ECO:0000256" key="4">
    <source>
        <dbReference type="ARBA" id="ARBA00022984"/>
    </source>
</evidence>
<keyword evidence="7" id="KW-0547">Nucleotide-binding</keyword>
<dbReference type="NCBIfam" id="NF001126">
    <property type="entry name" value="PRK00139.1-4"/>
    <property type="match status" value="1"/>
</dbReference>
<comment type="catalytic activity">
    <reaction evidence="7">
        <text>UDP-N-acetyl-alpha-D-muramoyl-L-alanyl-D-glutamate + meso-2,6-diaminopimelate + ATP = UDP-N-acetyl-alpha-D-muramoyl-L-alanyl-gamma-D-glutamyl-meso-2,6-diaminopimelate + ADP + phosphate + H(+)</text>
        <dbReference type="Rhea" id="RHEA:23676"/>
        <dbReference type="ChEBI" id="CHEBI:15378"/>
        <dbReference type="ChEBI" id="CHEBI:30616"/>
        <dbReference type="ChEBI" id="CHEBI:43474"/>
        <dbReference type="ChEBI" id="CHEBI:57791"/>
        <dbReference type="ChEBI" id="CHEBI:83900"/>
        <dbReference type="ChEBI" id="CHEBI:83905"/>
        <dbReference type="ChEBI" id="CHEBI:456216"/>
        <dbReference type="EC" id="6.3.2.13"/>
    </reaction>
</comment>
<dbReference type="InterPro" id="IPR004101">
    <property type="entry name" value="Mur_ligase_C"/>
</dbReference>
<dbReference type="PANTHER" id="PTHR23135">
    <property type="entry name" value="MUR LIGASE FAMILY MEMBER"/>
    <property type="match status" value="1"/>
</dbReference>
<comment type="pathway">
    <text evidence="7 8">Cell wall biogenesis; peptidoglycan biosynthesis.</text>
</comment>
<feature type="binding site" evidence="7">
    <location>
        <begin position="409"/>
        <end position="412"/>
    </location>
    <ligand>
        <name>meso-2,6-diaminopimelate</name>
        <dbReference type="ChEBI" id="CHEBI:57791"/>
    </ligand>
</feature>
<gene>
    <name evidence="7" type="primary">murE</name>
    <name evidence="12" type="ordered locus">Halhy_1157</name>
</gene>
<feature type="binding site" evidence="7">
    <location>
        <begin position="159"/>
        <end position="160"/>
    </location>
    <ligand>
        <name>UDP-N-acetyl-alpha-D-muramoyl-L-alanyl-D-glutamate</name>
        <dbReference type="ChEBI" id="CHEBI:83900"/>
    </ligand>
</feature>
<dbReference type="GO" id="GO:0000287">
    <property type="term" value="F:magnesium ion binding"/>
    <property type="evidence" value="ECO:0007669"/>
    <property type="project" value="UniProtKB-UniRule"/>
</dbReference>
<feature type="domain" description="Mur ligase central" evidence="11">
    <location>
        <begin position="115"/>
        <end position="310"/>
    </location>
</feature>
<keyword evidence="7" id="KW-0067">ATP-binding</keyword>
<comment type="similarity">
    <text evidence="1 7">Belongs to the MurCDEF family. MurE subfamily.</text>
</comment>
<comment type="subcellular location">
    <subcellularLocation>
        <location evidence="7 8">Cytoplasm</location>
    </subcellularLocation>
</comment>
<keyword evidence="2 7" id="KW-0132">Cell division</keyword>
<feature type="domain" description="Mur ligase C-terminal" evidence="10">
    <location>
        <begin position="333"/>
        <end position="464"/>
    </location>
</feature>
<dbReference type="Pfam" id="PF01225">
    <property type="entry name" value="Mur_ligase"/>
    <property type="match status" value="1"/>
</dbReference>
<feature type="modified residue" description="N6-carboxylysine" evidence="7">
    <location>
        <position position="226"/>
    </location>
</feature>